<evidence type="ECO:0000256" key="1">
    <source>
        <dbReference type="SAM" id="MobiDB-lite"/>
    </source>
</evidence>
<feature type="compositionally biased region" description="Basic and acidic residues" evidence="1">
    <location>
        <begin position="66"/>
        <end position="78"/>
    </location>
</feature>
<keyword evidence="2" id="KW-0472">Membrane</keyword>
<keyword evidence="2" id="KW-1133">Transmembrane helix</keyword>
<name>A0A0C4EWD8_PUCT1</name>
<reference evidence="4 5" key="3">
    <citation type="journal article" date="2017" name="G3 (Bethesda)">
        <title>Comparative analysis highlights variable genome content of wheat rusts and divergence of the mating loci.</title>
        <authorList>
            <person name="Cuomo C.A."/>
            <person name="Bakkeren G."/>
            <person name="Khalil H.B."/>
            <person name="Panwar V."/>
            <person name="Joly D."/>
            <person name="Linning R."/>
            <person name="Sakthikumar S."/>
            <person name="Song X."/>
            <person name="Adiconis X."/>
            <person name="Fan L."/>
            <person name="Goldberg J.M."/>
            <person name="Levin J.Z."/>
            <person name="Young S."/>
            <person name="Zeng Q."/>
            <person name="Anikster Y."/>
            <person name="Bruce M."/>
            <person name="Wang M."/>
            <person name="Yin C."/>
            <person name="McCallum B."/>
            <person name="Szabo L.J."/>
            <person name="Hulbert S."/>
            <person name="Chen X."/>
            <person name="Fellers J.P."/>
        </authorList>
    </citation>
    <scope>NUCLEOTIDE SEQUENCE</scope>
    <source>
        <strain evidence="5">Isolate 1-1 / race 1 (BBBD)</strain>
        <strain evidence="4">isolate 1-1 / race 1 (BBBD)</strain>
    </source>
</reference>
<protein>
    <submittedName>
        <fullName evidence="3 4">Uncharacterized protein</fullName>
    </submittedName>
</protein>
<reference evidence="4" key="4">
    <citation type="submission" date="2025-05" db="UniProtKB">
        <authorList>
            <consortium name="EnsemblFungi"/>
        </authorList>
    </citation>
    <scope>IDENTIFICATION</scope>
    <source>
        <strain evidence="4">isolate 1-1 / race 1 (BBBD)</strain>
    </source>
</reference>
<organism evidence="3">
    <name type="scientific">Puccinia triticina (isolate 1-1 / race 1 (BBBD))</name>
    <name type="common">Brown leaf rust fungus</name>
    <dbReference type="NCBI Taxonomy" id="630390"/>
    <lineage>
        <taxon>Eukaryota</taxon>
        <taxon>Fungi</taxon>
        <taxon>Dikarya</taxon>
        <taxon>Basidiomycota</taxon>
        <taxon>Pucciniomycotina</taxon>
        <taxon>Pucciniomycetes</taxon>
        <taxon>Pucciniales</taxon>
        <taxon>Pucciniaceae</taxon>
        <taxon>Puccinia</taxon>
    </lineage>
</organism>
<dbReference type="OrthoDB" id="3260758at2759"/>
<reference evidence="3" key="2">
    <citation type="submission" date="2016-05" db="EMBL/GenBank/DDBJ databases">
        <title>Comparative analysis highlights variable genome content of wheat rusts and divergence of the mating loci.</title>
        <authorList>
            <person name="Cuomo C.A."/>
            <person name="Bakkeren G."/>
            <person name="Szabo L."/>
            <person name="Khalil H."/>
            <person name="Joly D."/>
            <person name="Goldberg J."/>
            <person name="Young S."/>
            <person name="Zeng Q."/>
            <person name="Fellers J."/>
        </authorList>
    </citation>
    <scope>NUCLEOTIDE SEQUENCE [LARGE SCALE GENOMIC DNA]</scope>
    <source>
        <strain evidence="3">1-1 BBBD Race 1</strain>
    </source>
</reference>
<dbReference type="EnsemblFungi" id="PTTG_05133-t43_1">
    <property type="protein sequence ID" value="PTTG_05133-t43_1-p1"/>
    <property type="gene ID" value="PTTG_05133"/>
</dbReference>
<reference evidence="3" key="1">
    <citation type="submission" date="2009-11" db="EMBL/GenBank/DDBJ databases">
        <authorList>
            <consortium name="The Broad Institute Genome Sequencing Platform"/>
            <person name="Ward D."/>
            <person name="Feldgarden M."/>
            <person name="Earl A."/>
            <person name="Young S.K."/>
            <person name="Zeng Q."/>
            <person name="Koehrsen M."/>
            <person name="Alvarado L."/>
            <person name="Berlin A."/>
            <person name="Bochicchio J."/>
            <person name="Borenstein D."/>
            <person name="Chapman S.B."/>
            <person name="Chen Z."/>
            <person name="Engels R."/>
            <person name="Freedman E."/>
            <person name="Gellesch M."/>
            <person name="Goldberg J."/>
            <person name="Griggs A."/>
            <person name="Gujja S."/>
            <person name="Heilman E."/>
            <person name="Heiman D."/>
            <person name="Hepburn T."/>
            <person name="Howarth C."/>
            <person name="Jen D."/>
            <person name="Larson L."/>
            <person name="Lewis B."/>
            <person name="Mehta T."/>
            <person name="Park D."/>
            <person name="Pearson M."/>
            <person name="Roberts A."/>
            <person name="Saif S."/>
            <person name="Shea T."/>
            <person name="Shenoy N."/>
            <person name="Sisk P."/>
            <person name="Stolte C."/>
            <person name="Sykes S."/>
            <person name="Thomson T."/>
            <person name="Walk T."/>
            <person name="White J."/>
            <person name="Yandava C."/>
            <person name="Izard J."/>
            <person name="Baranova O.V."/>
            <person name="Blanton J.M."/>
            <person name="Tanner A.C."/>
            <person name="Dewhirst F.E."/>
            <person name="Haas B."/>
            <person name="Nusbaum C."/>
            <person name="Birren B."/>
        </authorList>
    </citation>
    <scope>NUCLEOTIDE SEQUENCE [LARGE SCALE GENOMIC DNA]</scope>
    <source>
        <strain evidence="3">1-1 BBBD Race 1</strain>
    </source>
</reference>
<feature type="transmembrane region" description="Helical" evidence="2">
    <location>
        <begin position="6"/>
        <end position="23"/>
    </location>
</feature>
<evidence type="ECO:0000313" key="5">
    <source>
        <dbReference type="Proteomes" id="UP000005240"/>
    </source>
</evidence>
<dbReference type="Proteomes" id="UP000005240">
    <property type="component" value="Unassembled WGS sequence"/>
</dbReference>
<dbReference type="VEuPathDB" id="FungiDB:PTTG_05133"/>
<evidence type="ECO:0000256" key="2">
    <source>
        <dbReference type="SAM" id="Phobius"/>
    </source>
</evidence>
<feature type="region of interest" description="Disordered" evidence="1">
    <location>
        <begin position="66"/>
        <end position="128"/>
    </location>
</feature>
<sequence length="128" mass="14314">MDTSMIPIYLIICLPVLVLLNYLNNARREKAEKLKKGIGRGVAGFQTGVRRVAIPPEIMERIRRGEEVSGEEITRAQERMAATNTTNSTNESRAEDTTATTRKNVDEQWLPSSSQSPSGGKKLKQRKK</sequence>
<feature type="compositionally biased region" description="Low complexity" evidence="1">
    <location>
        <begin position="110"/>
        <end position="120"/>
    </location>
</feature>
<dbReference type="AlphaFoldDB" id="A0A0C4EWD8"/>
<dbReference type="EMBL" id="ADAS02000111">
    <property type="protein sequence ID" value="OAV90021.1"/>
    <property type="molecule type" value="Genomic_DNA"/>
</dbReference>
<keyword evidence="2" id="KW-0812">Transmembrane</keyword>
<proteinExistence type="predicted"/>
<gene>
    <name evidence="3" type="ORF">PTTG_05133</name>
</gene>
<evidence type="ECO:0000313" key="4">
    <source>
        <dbReference type="EnsemblFungi" id="PTTG_05133-t43_1-p1"/>
    </source>
</evidence>
<evidence type="ECO:0000313" key="3">
    <source>
        <dbReference type="EMBL" id="OAV90021.1"/>
    </source>
</evidence>
<accession>A0A0C4EWD8</accession>
<keyword evidence="5" id="KW-1185">Reference proteome</keyword>